<reference evidence="3 4" key="1">
    <citation type="submission" date="2021-02" db="EMBL/GenBank/DDBJ databases">
        <title>Genome assembly of Pseudopithomyces chartarum.</title>
        <authorList>
            <person name="Jauregui R."/>
            <person name="Singh J."/>
            <person name="Voisey C."/>
        </authorList>
    </citation>
    <scope>NUCLEOTIDE SEQUENCE [LARGE SCALE GENOMIC DNA]</scope>
    <source>
        <strain evidence="3 4">AGR01</strain>
    </source>
</reference>
<name>A0AAN6M7E1_9PLEO</name>
<gene>
    <name evidence="3" type="ORF">GRF29_1g2228109</name>
</gene>
<protein>
    <submittedName>
        <fullName evidence="3">Uncharacterized protein</fullName>
    </submittedName>
</protein>
<evidence type="ECO:0000313" key="4">
    <source>
        <dbReference type="Proteomes" id="UP001280581"/>
    </source>
</evidence>
<organism evidence="3 4">
    <name type="scientific">Pseudopithomyces chartarum</name>
    <dbReference type="NCBI Taxonomy" id="1892770"/>
    <lineage>
        <taxon>Eukaryota</taxon>
        <taxon>Fungi</taxon>
        <taxon>Dikarya</taxon>
        <taxon>Ascomycota</taxon>
        <taxon>Pezizomycotina</taxon>
        <taxon>Dothideomycetes</taxon>
        <taxon>Pleosporomycetidae</taxon>
        <taxon>Pleosporales</taxon>
        <taxon>Massarineae</taxon>
        <taxon>Didymosphaeriaceae</taxon>
        <taxon>Pseudopithomyces</taxon>
    </lineage>
</organism>
<dbReference type="Proteomes" id="UP001280581">
    <property type="component" value="Unassembled WGS sequence"/>
</dbReference>
<sequence length="211" mass="21375">MKLATFFFATAAVVLAQDTVSATGAACEPHEDHWHCPAGVPEPTTPPAAQVTGSQSSASPSATGSVVVSTTKSEAAATACEPHNDHWHCPSGVPEPTTPPAATATGADHDHEDEHDHDHDHEEDDDHDHDHDHAVTATTCEPHNDHWHCPSGVAEPTTPPAVSTTATSSGTAAAASNEPSTSQSAGAAAKTAGAMDSLPIAAAGLLGLLFA</sequence>
<feature type="compositionally biased region" description="Low complexity" evidence="1">
    <location>
        <begin position="50"/>
        <end position="71"/>
    </location>
</feature>
<feature type="compositionally biased region" description="Basic and acidic residues" evidence="1">
    <location>
        <begin position="107"/>
        <end position="120"/>
    </location>
</feature>
<feature type="chain" id="PRO_5042864048" evidence="2">
    <location>
        <begin position="17"/>
        <end position="211"/>
    </location>
</feature>
<keyword evidence="2" id="KW-0732">Signal</keyword>
<dbReference type="EMBL" id="WVTA01000001">
    <property type="protein sequence ID" value="KAK3217188.1"/>
    <property type="molecule type" value="Genomic_DNA"/>
</dbReference>
<evidence type="ECO:0000313" key="3">
    <source>
        <dbReference type="EMBL" id="KAK3217188.1"/>
    </source>
</evidence>
<accession>A0AAN6M7E1</accession>
<keyword evidence="4" id="KW-1185">Reference proteome</keyword>
<evidence type="ECO:0000256" key="1">
    <source>
        <dbReference type="SAM" id="MobiDB-lite"/>
    </source>
</evidence>
<feature type="compositionally biased region" description="Low complexity" evidence="1">
    <location>
        <begin position="160"/>
        <end position="176"/>
    </location>
</feature>
<evidence type="ECO:0000256" key="2">
    <source>
        <dbReference type="SAM" id="SignalP"/>
    </source>
</evidence>
<feature type="region of interest" description="Disordered" evidence="1">
    <location>
        <begin position="33"/>
        <end position="184"/>
    </location>
</feature>
<proteinExistence type="predicted"/>
<comment type="caution">
    <text evidence="3">The sequence shown here is derived from an EMBL/GenBank/DDBJ whole genome shotgun (WGS) entry which is preliminary data.</text>
</comment>
<feature type="signal peptide" evidence="2">
    <location>
        <begin position="1"/>
        <end position="16"/>
    </location>
</feature>
<dbReference type="AlphaFoldDB" id="A0AAN6M7E1"/>